<keyword evidence="1" id="KW-1133">Transmembrane helix</keyword>
<sequence>MIYDTLAYAGAMGGGGLMCAALLGLLGHGRERHRVSQLPGGALACQLPRFGESRKRVGYRSGEILSALVALIVSWMGQPSQVLYVVVVGACLLFLLDYTTAHKAARLAGEAITTRKIREMTSAKILSYWITGMAFCCIGLMLRSWLPITGIFGWIAYCEAVSNLENLRKMALASGQQGSLFFRGVLNLANKFLGELPGAREALGTDATISQTTQRIDSLTTTNKATQRIDSLTTTTTQTDTTVHVSAPTEQKAGLS</sequence>
<comment type="caution">
    <text evidence="2">The sequence shown here is derived from an EMBL/GenBank/DDBJ whole genome shotgun (WGS) entry which is preliminary data.</text>
</comment>
<feature type="transmembrane region" description="Helical" evidence="1">
    <location>
        <begin position="57"/>
        <end position="76"/>
    </location>
</feature>
<dbReference type="AlphaFoldDB" id="A0A7W9SUV0"/>
<dbReference type="Proteomes" id="UP000520814">
    <property type="component" value="Unassembled WGS sequence"/>
</dbReference>
<evidence type="ECO:0000256" key="1">
    <source>
        <dbReference type="SAM" id="Phobius"/>
    </source>
</evidence>
<name>A0A7W9SUV0_ARMRO</name>
<feature type="transmembrane region" description="Helical" evidence="1">
    <location>
        <begin position="6"/>
        <end position="26"/>
    </location>
</feature>
<keyword evidence="1" id="KW-0812">Transmembrane</keyword>
<gene>
    <name evidence="2" type="ORF">HNQ39_005104</name>
</gene>
<accession>A0A7W9SUV0</accession>
<feature type="transmembrane region" description="Helical" evidence="1">
    <location>
        <begin position="125"/>
        <end position="146"/>
    </location>
</feature>
<reference evidence="2 3" key="1">
    <citation type="submission" date="2020-08" db="EMBL/GenBank/DDBJ databases">
        <title>Genomic Encyclopedia of Type Strains, Phase IV (KMG-IV): sequencing the most valuable type-strain genomes for metagenomic binning, comparative biology and taxonomic classification.</title>
        <authorList>
            <person name="Goeker M."/>
        </authorList>
    </citation>
    <scope>NUCLEOTIDE SEQUENCE [LARGE SCALE GENOMIC DNA]</scope>
    <source>
        <strain evidence="2 3">DSM 23562</strain>
    </source>
</reference>
<evidence type="ECO:0000313" key="3">
    <source>
        <dbReference type="Proteomes" id="UP000520814"/>
    </source>
</evidence>
<evidence type="ECO:0000313" key="2">
    <source>
        <dbReference type="EMBL" id="MBB6053270.1"/>
    </source>
</evidence>
<feature type="transmembrane region" description="Helical" evidence="1">
    <location>
        <begin position="82"/>
        <end position="99"/>
    </location>
</feature>
<keyword evidence="3" id="KW-1185">Reference proteome</keyword>
<dbReference type="EMBL" id="JACHGW010000006">
    <property type="protein sequence ID" value="MBB6053270.1"/>
    <property type="molecule type" value="Genomic_DNA"/>
</dbReference>
<organism evidence="2 3">
    <name type="scientific">Armatimonas rosea</name>
    <dbReference type="NCBI Taxonomy" id="685828"/>
    <lineage>
        <taxon>Bacteria</taxon>
        <taxon>Bacillati</taxon>
        <taxon>Armatimonadota</taxon>
        <taxon>Armatimonadia</taxon>
        <taxon>Armatimonadales</taxon>
        <taxon>Armatimonadaceae</taxon>
        <taxon>Armatimonas</taxon>
    </lineage>
</organism>
<protein>
    <submittedName>
        <fullName evidence="2">Uncharacterized protein</fullName>
    </submittedName>
</protein>
<dbReference type="RefSeq" id="WP_184203370.1">
    <property type="nucleotide sequence ID" value="NZ_JACHGW010000006.1"/>
</dbReference>
<keyword evidence="1" id="KW-0472">Membrane</keyword>
<proteinExistence type="predicted"/>